<reference evidence="2" key="1">
    <citation type="submission" date="2023-04" db="EMBL/GenBank/DDBJ databases">
        <title>Completed genome of Mycoplasma lagogenitalium type strain 12MS.</title>
        <authorList>
            <person name="Spergser J."/>
        </authorList>
    </citation>
    <scope>NUCLEOTIDE SEQUENCE</scope>
    <source>
        <strain evidence="2">12MS</strain>
    </source>
</reference>
<gene>
    <name evidence="2" type="ORF">QEG99_03630</name>
</gene>
<accession>A0ABY8LTF4</accession>
<proteinExistence type="predicted"/>
<evidence type="ECO:0000313" key="3">
    <source>
        <dbReference type="Proteomes" id="UP001179842"/>
    </source>
</evidence>
<feature type="transmembrane region" description="Helical" evidence="1">
    <location>
        <begin position="73"/>
        <end position="92"/>
    </location>
</feature>
<name>A0ABY8LTF4_9BACT</name>
<organism evidence="2 3">
    <name type="scientific">Mesomycoplasma lagogenitalium</name>
    <dbReference type="NCBI Taxonomy" id="171286"/>
    <lineage>
        <taxon>Bacteria</taxon>
        <taxon>Bacillati</taxon>
        <taxon>Mycoplasmatota</taxon>
        <taxon>Mycoplasmoidales</taxon>
        <taxon>Metamycoplasmataceae</taxon>
        <taxon>Mesomycoplasma</taxon>
    </lineage>
</organism>
<dbReference type="RefSeq" id="WP_280101830.1">
    <property type="nucleotide sequence ID" value="NZ_CP122979.1"/>
</dbReference>
<protein>
    <submittedName>
        <fullName evidence="2">Uncharacterized protein</fullName>
    </submittedName>
</protein>
<evidence type="ECO:0000256" key="1">
    <source>
        <dbReference type="SAM" id="Phobius"/>
    </source>
</evidence>
<keyword evidence="1" id="KW-0812">Transmembrane</keyword>
<keyword evidence="3" id="KW-1185">Reference proteome</keyword>
<keyword evidence="1" id="KW-0472">Membrane</keyword>
<sequence length="208" mass="24605">MKIGLELLNLTTNVMAITAPVNNNQNIDFYEQNKVKNFALENNENYVSRSYIVSTWITDINIEMASKIKQKKYLFLHLPILFMAPLVFFPVVTRSKNKKYLWTYIGISSIIVIVGLTVPIALNEKYKGEINSLENYKNEYQKFYIAMETKKDAQFQNAIEQNLKQLTQKINQQFPNIINFEDYYKEERFSSYSNFDYYQTQVINSYKK</sequence>
<feature type="transmembrane region" description="Helical" evidence="1">
    <location>
        <begin position="104"/>
        <end position="122"/>
    </location>
</feature>
<dbReference type="Proteomes" id="UP001179842">
    <property type="component" value="Chromosome"/>
</dbReference>
<evidence type="ECO:0000313" key="2">
    <source>
        <dbReference type="EMBL" id="WGI36529.1"/>
    </source>
</evidence>
<dbReference type="EMBL" id="CP122979">
    <property type="protein sequence ID" value="WGI36529.1"/>
    <property type="molecule type" value="Genomic_DNA"/>
</dbReference>
<keyword evidence="1" id="KW-1133">Transmembrane helix</keyword>